<dbReference type="RefSeq" id="WP_069696915.1">
    <property type="nucleotide sequence ID" value="NZ_JAGGMA010000011.1"/>
</dbReference>
<gene>
    <name evidence="4" type="ORF">BCR26_00060</name>
</gene>
<dbReference type="InterPro" id="IPR029442">
    <property type="entry name" value="GyrI-like"/>
</dbReference>
<dbReference type="InterPro" id="IPR011256">
    <property type="entry name" value="Reg_factor_effector_dom_sf"/>
</dbReference>
<dbReference type="Proteomes" id="UP000095256">
    <property type="component" value="Unassembled WGS sequence"/>
</dbReference>
<dbReference type="Pfam" id="PF06445">
    <property type="entry name" value="GyrI-like"/>
    <property type="match status" value="1"/>
</dbReference>
<dbReference type="InterPro" id="IPR010499">
    <property type="entry name" value="AraC_E-bd"/>
</dbReference>
<dbReference type="Gene3D" id="1.10.1660.10">
    <property type="match status" value="1"/>
</dbReference>
<accession>A0A1E5L1E1</accession>
<dbReference type="InterPro" id="IPR000551">
    <property type="entry name" value="MerR-type_HTH_dom"/>
</dbReference>
<dbReference type="InterPro" id="IPR047057">
    <property type="entry name" value="MerR_fam"/>
</dbReference>
<keyword evidence="1" id="KW-0238">DNA-binding</keyword>
<dbReference type="PANTHER" id="PTHR30204:SF97">
    <property type="entry name" value="MERR FAMILY REGULATORY PROTEIN"/>
    <property type="match status" value="1"/>
</dbReference>
<dbReference type="SUPFAM" id="SSF46955">
    <property type="entry name" value="Putative DNA-binding domain"/>
    <property type="match status" value="1"/>
</dbReference>
<keyword evidence="2" id="KW-0175">Coiled coil</keyword>
<dbReference type="OrthoDB" id="9773308at2"/>
<dbReference type="CDD" id="cd01107">
    <property type="entry name" value="HTH_BmrR"/>
    <property type="match status" value="1"/>
</dbReference>
<dbReference type="STRING" id="762845.BCR26_00060"/>
<dbReference type="SUPFAM" id="SSF55136">
    <property type="entry name" value="Probable bacterial effector-binding domain"/>
    <property type="match status" value="1"/>
</dbReference>
<evidence type="ECO:0000256" key="2">
    <source>
        <dbReference type="SAM" id="Coils"/>
    </source>
</evidence>
<dbReference type="GO" id="GO:0003700">
    <property type="term" value="F:DNA-binding transcription factor activity"/>
    <property type="evidence" value="ECO:0007669"/>
    <property type="project" value="InterPro"/>
</dbReference>
<evidence type="ECO:0000259" key="3">
    <source>
        <dbReference type="PROSITE" id="PS50937"/>
    </source>
</evidence>
<comment type="caution">
    <text evidence="4">The sequence shown here is derived from an EMBL/GenBank/DDBJ whole genome shotgun (WGS) entry which is preliminary data.</text>
</comment>
<feature type="domain" description="HTH merR-type" evidence="3">
    <location>
        <begin position="1"/>
        <end position="71"/>
    </location>
</feature>
<feature type="coiled-coil region" evidence="2">
    <location>
        <begin position="78"/>
        <end position="112"/>
    </location>
</feature>
<dbReference type="GO" id="GO:0003677">
    <property type="term" value="F:DNA binding"/>
    <property type="evidence" value="ECO:0007669"/>
    <property type="project" value="UniProtKB-KW"/>
</dbReference>
<sequence length="279" mass="32861">MFKIGEFSRLSQVSIRMLRYYDEQGLLTPAKIDEESGYRFYQVQQLPVLEKIVLLRNLKFSVAEIAEVIQSVDESHLEKRLNEKYQQIEKEIELEKKRLLQIEETIQRIKNEDEEFYHVSFKTVPKESIVSLRKKIPTYFHEGKLWVEFGKQLEKQKVDFLPGTPDNITIFHDECYHEESIDIEICLKVKEIVEVEEPLQCYQIEELPLVASIFVKGPYEKIASAYGSLAKWLDTNKEFEMSVPTRQIAHRGPCEEMDSENYLTELQIPLKKSLDSNMM</sequence>
<dbReference type="InterPro" id="IPR009061">
    <property type="entry name" value="DNA-bd_dom_put_sf"/>
</dbReference>
<dbReference type="AlphaFoldDB" id="A0A1E5L1E1"/>
<keyword evidence="5" id="KW-1185">Reference proteome</keyword>
<dbReference type="Gene3D" id="3.20.80.10">
    <property type="entry name" value="Regulatory factor, effector binding domain"/>
    <property type="match status" value="1"/>
</dbReference>
<dbReference type="PANTHER" id="PTHR30204">
    <property type="entry name" value="REDOX-CYCLING DRUG-SENSING TRANSCRIPTIONAL ACTIVATOR SOXR"/>
    <property type="match status" value="1"/>
</dbReference>
<dbReference type="EMBL" id="MIEK01000001">
    <property type="protein sequence ID" value="OEH83904.1"/>
    <property type="molecule type" value="Genomic_DNA"/>
</dbReference>
<evidence type="ECO:0000313" key="5">
    <source>
        <dbReference type="Proteomes" id="UP000095256"/>
    </source>
</evidence>
<dbReference type="Pfam" id="PF13411">
    <property type="entry name" value="MerR_1"/>
    <property type="match status" value="1"/>
</dbReference>
<reference evidence="4 5" key="1">
    <citation type="submission" date="2016-09" db="EMBL/GenBank/DDBJ databases">
        <authorList>
            <person name="Capua I."/>
            <person name="De Benedictis P."/>
            <person name="Joannis T."/>
            <person name="Lombin L.H."/>
            <person name="Cattoli G."/>
        </authorList>
    </citation>
    <scope>NUCLEOTIDE SEQUENCE [LARGE SCALE GENOMIC DNA]</scope>
    <source>
        <strain evidence="4 5">LMG 25899</strain>
    </source>
</reference>
<organism evidence="4 5">
    <name type="scientific">Enterococcus rivorum</name>
    <dbReference type="NCBI Taxonomy" id="762845"/>
    <lineage>
        <taxon>Bacteria</taxon>
        <taxon>Bacillati</taxon>
        <taxon>Bacillota</taxon>
        <taxon>Bacilli</taxon>
        <taxon>Lactobacillales</taxon>
        <taxon>Enterococcaceae</taxon>
        <taxon>Enterococcus</taxon>
    </lineage>
</organism>
<proteinExistence type="predicted"/>
<dbReference type="SMART" id="SM00422">
    <property type="entry name" value="HTH_MERR"/>
    <property type="match status" value="1"/>
</dbReference>
<dbReference type="PROSITE" id="PS50937">
    <property type="entry name" value="HTH_MERR_2"/>
    <property type="match status" value="1"/>
</dbReference>
<evidence type="ECO:0000313" key="4">
    <source>
        <dbReference type="EMBL" id="OEH83904.1"/>
    </source>
</evidence>
<dbReference type="SMART" id="SM00871">
    <property type="entry name" value="AraC_E_bind"/>
    <property type="match status" value="1"/>
</dbReference>
<dbReference type="PROSITE" id="PS00552">
    <property type="entry name" value="HTH_MERR_1"/>
    <property type="match status" value="1"/>
</dbReference>
<evidence type="ECO:0000256" key="1">
    <source>
        <dbReference type="ARBA" id="ARBA00023125"/>
    </source>
</evidence>
<protein>
    <recommendedName>
        <fullName evidence="3">HTH merR-type domain-containing protein</fullName>
    </recommendedName>
</protein>
<name>A0A1E5L1E1_9ENTE</name>